<proteinExistence type="predicted"/>
<dbReference type="Pfam" id="PF20531">
    <property type="entry name" value="DUF6746"/>
    <property type="match status" value="1"/>
</dbReference>
<reference evidence="5 6" key="1">
    <citation type="submission" date="2016-10" db="EMBL/GenBank/DDBJ databases">
        <authorList>
            <person name="de Groot N.N."/>
        </authorList>
    </citation>
    <scope>NUCLEOTIDE SEQUENCE [LARGE SCALE GENOMIC DNA]</scope>
    <source>
        <strain evidence="3 5">CGMCC 1.9095</strain>
        <strain evidence="2 6">DSM 22558</strain>
    </source>
</reference>
<dbReference type="InterPro" id="IPR046634">
    <property type="entry name" value="DUF6746"/>
</dbReference>
<evidence type="ECO:0000313" key="5">
    <source>
        <dbReference type="Proteomes" id="UP000186599"/>
    </source>
</evidence>
<dbReference type="Proteomes" id="UP000186599">
    <property type="component" value="Unassembled WGS sequence"/>
</dbReference>
<keyword evidence="1" id="KW-0732">Signal</keyword>
<evidence type="ECO:0000313" key="4">
    <source>
        <dbReference type="EMBL" id="TKA92878.1"/>
    </source>
</evidence>
<evidence type="ECO:0000256" key="1">
    <source>
        <dbReference type="SAM" id="SignalP"/>
    </source>
</evidence>
<dbReference type="Proteomes" id="UP000305198">
    <property type="component" value="Unassembled WGS sequence"/>
</dbReference>
<organism evidence="2 6">
    <name type="scientific">Halopseudomonas bauzanensis</name>
    <dbReference type="NCBI Taxonomy" id="653930"/>
    <lineage>
        <taxon>Bacteria</taxon>
        <taxon>Pseudomonadati</taxon>
        <taxon>Pseudomonadota</taxon>
        <taxon>Gammaproteobacteria</taxon>
        <taxon>Pseudomonadales</taxon>
        <taxon>Pseudomonadaceae</taxon>
        <taxon>Halopseudomonas</taxon>
    </lineage>
</organism>
<dbReference type="EMBL" id="SWAV01000001">
    <property type="protein sequence ID" value="TKA92878.1"/>
    <property type="molecule type" value="Genomic_DNA"/>
</dbReference>
<accession>A0A1H9SN34</accession>
<evidence type="ECO:0000313" key="3">
    <source>
        <dbReference type="EMBL" id="SFL94434.1"/>
    </source>
</evidence>
<keyword evidence="5" id="KW-1185">Reference proteome</keyword>
<protein>
    <submittedName>
        <fullName evidence="2">Uncharacterized protein</fullName>
    </submittedName>
</protein>
<dbReference type="EMBL" id="FOGN01000002">
    <property type="protein sequence ID" value="SER86145.1"/>
    <property type="molecule type" value="Genomic_DNA"/>
</dbReference>
<dbReference type="AlphaFoldDB" id="A0A1H9SN34"/>
<evidence type="ECO:0000313" key="7">
    <source>
        <dbReference type="Proteomes" id="UP000305198"/>
    </source>
</evidence>
<dbReference type="STRING" id="653930.SAMN05216589_1601"/>
<dbReference type="Proteomes" id="UP000186904">
    <property type="component" value="Unassembled WGS sequence"/>
</dbReference>
<name>A0A1H9SN34_9GAMM</name>
<dbReference type="OrthoDB" id="5975812at2"/>
<feature type="chain" id="PRO_5010472999" evidence="1">
    <location>
        <begin position="23"/>
        <end position="127"/>
    </location>
</feature>
<gene>
    <name evidence="4" type="ORF">FA869_01430</name>
    <name evidence="3" type="ORF">SAMN04487855_1712</name>
    <name evidence="2" type="ORF">SAMN05216589_1601</name>
</gene>
<sequence length="127" mass="13812">MQTSFRLFAGIIALSLSAAGWAGDSATRTAHAKGEPAETLQQAVTNMREYNAKLEALLAKDELTAMEMHEVHMLTYTLENALQKIQADLVETAEVLEEVHIASETGKPEVVKEKGQVYLQATGTLVP</sequence>
<feature type="signal peptide" evidence="1">
    <location>
        <begin position="1"/>
        <end position="22"/>
    </location>
</feature>
<evidence type="ECO:0000313" key="2">
    <source>
        <dbReference type="EMBL" id="SER86145.1"/>
    </source>
</evidence>
<dbReference type="EMBL" id="FOUA01000002">
    <property type="protein sequence ID" value="SFL94434.1"/>
    <property type="molecule type" value="Genomic_DNA"/>
</dbReference>
<reference evidence="4 7" key="2">
    <citation type="submission" date="2019-04" db="EMBL/GenBank/DDBJ databases">
        <title>Crypto-aerobic microbial life in anoxic (sulfidic) marine sediments.</title>
        <authorList>
            <person name="Bhattacharya S."/>
            <person name="Roy C."/>
            <person name="Mondal N."/>
            <person name="Sarkar J."/>
            <person name="Mandal S."/>
            <person name="Rameez M.J."/>
            <person name="Ghosh W."/>
        </authorList>
    </citation>
    <scope>NUCLEOTIDE SEQUENCE [LARGE SCALE GENOMIC DNA]</scope>
    <source>
        <strain evidence="4 7">SBBB</strain>
    </source>
</reference>
<evidence type="ECO:0000313" key="6">
    <source>
        <dbReference type="Proteomes" id="UP000186904"/>
    </source>
</evidence>
<dbReference type="RefSeq" id="WP_074778982.1">
    <property type="nucleotide sequence ID" value="NZ_FOGN01000002.1"/>
</dbReference>